<sequence length="121" mass="14091">MLFQVIRPPQKSSSQAVRKESVRLIMYWTGSQRPLHLMHYHSREVIFSTFNLEQDRYEGRTRYSRRSSATDTELMNKLDSIVSLLGKLNDKIDSQEQRIAVLSRQVSNINCNGKQGQGYLK</sequence>
<organism evidence="2 3">
    <name type="scientific">Desmophyllum pertusum</name>
    <dbReference type="NCBI Taxonomy" id="174260"/>
    <lineage>
        <taxon>Eukaryota</taxon>
        <taxon>Metazoa</taxon>
        <taxon>Cnidaria</taxon>
        <taxon>Anthozoa</taxon>
        <taxon>Hexacorallia</taxon>
        <taxon>Scleractinia</taxon>
        <taxon>Caryophylliina</taxon>
        <taxon>Caryophylliidae</taxon>
        <taxon>Desmophyllum</taxon>
    </lineage>
</organism>
<feature type="coiled-coil region" evidence="1">
    <location>
        <begin position="85"/>
        <end position="112"/>
    </location>
</feature>
<comment type="caution">
    <text evidence="2">The sequence shown here is derived from an EMBL/GenBank/DDBJ whole genome shotgun (WGS) entry which is preliminary data.</text>
</comment>
<reference evidence="2" key="1">
    <citation type="submission" date="2023-01" db="EMBL/GenBank/DDBJ databases">
        <title>Genome assembly of the deep-sea coral Lophelia pertusa.</title>
        <authorList>
            <person name="Herrera S."/>
            <person name="Cordes E."/>
        </authorList>
    </citation>
    <scope>NUCLEOTIDE SEQUENCE</scope>
    <source>
        <strain evidence="2">USNM1676648</strain>
        <tissue evidence="2">Polyp</tissue>
    </source>
</reference>
<evidence type="ECO:0000313" key="3">
    <source>
        <dbReference type="Proteomes" id="UP001163046"/>
    </source>
</evidence>
<dbReference type="AlphaFoldDB" id="A0A9W9ZUF3"/>
<dbReference type="EMBL" id="MU825690">
    <property type="protein sequence ID" value="KAJ7388057.1"/>
    <property type="molecule type" value="Genomic_DNA"/>
</dbReference>
<accession>A0A9W9ZUF3</accession>
<evidence type="ECO:0000313" key="2">
    <source>
        <dbReference type="EMBL" id="KAJ7388057.1"/>
    </source>
</evidence>
<name>A0A9W9ZUF3_9CNID</name>
<gene>
    <name evidence="2" type="ORF">OS493_040124</name>
</gene>
<keyword evidence="1" id="KW-0175">Coiled coil</keyword>
<keyword evidence="3" id="KW-1185">Reference proteome</keyword>
<dbReference type="Proteomes" id="UP001163046">
    <property type="component" value="Unassembled WGS sequence"/>
</dbReference>
<proteinExistence type="predicted"/>
<protein>
    <submittedName>
        <fullName evidence="2">Uncharacterized protein</fullName>
    </submittedName>
</protein>
<evidence type="ECO:0000256" key="1">
    <source>
        <dbReference type="SAM" id="Coils"/>
    </source>
</evidence>